<dbReference type="Pfam" id="PF12849">
    <property type="entry name" value="PBP_like_2"/>
    <property type="match status" value="1"/>
</dbReference>
<organism evidence="6 7">
    <name type="scientific">Phormidium pseudopriestleyi FRX01</name>
    <dbReference type="NCBI Taxonomy" id="1759528"/>
    <lineage>
        <taxon>Bacteria</taxon>
        <taxon>Bacillati</taxon>
        <taxon>Cyanobacteriota</taxon>
        <taxon>Cyanophyceae</taxon>
        <taxon>Oscillatoriophycideae</taxon>
        <taxon>Oscillatoriales</taxon>
        <taxon>Oscillatoriaceae</taxon>
        <taxon>Phormidium</taxon>
    </lineage>
</organism>
<dbReference type="Proteomes" id="UP000664844">
    <property type="component" value="Unassembled WGS sequence"/>
</dbReference>
<protein>
    <recommendedName>
        <fullName evidence="4">Phosphate-binding protein</fullName>
    </recommendedName>
</protein>
<keyword evidence="7" id="KW-1185">Reference proteome</keyword>
<reference evidence="6 7" key="1">
    <citation type="submission" date="2021-03" db="EMBL/GenBank/DDBJ databases">
        <title>Metabolic Capacity of the Antarctic Cyanobacterium Phormidium pseudopriestleyi that Sustains Oxygenic Photosynthesis in the Presence of Hydrogen Sulfide.</title>
        <authorList>
            <person name="Lumian J.E."/>
            <person name="Jungblut A.D."/>
            <person name="Dillon M.L."/>
            <person name="Hawes I."/>
            <person name="Doran P.T."/>
            <person name="Mackey T.J."/>
            <person name="Dick G.J."/>
            <person name="Grettenberger C.L."/>
            <person name="Sumner D.Y."/>
        </authorList>
    </citation>
    <scope>NUCLEOTIDE SEQUENCE [LARGE SCALE GENOMIC DNA]</scope>
    <source>
        <strain evidence="6 7">FRX01</strain>
    </source>
</reference>
<evidence type="ECO:0000256" key="4">
    <source>
        <dbReference type="RuleBase" id="RU367119"/>
    </source>
</evidence>
<evidence type="ECO:0000256" key="2">
    <source>
        <dbReference type="ARBA" id="ARBA00022448"/>
    </source>
</evidence>
<evidence type="ECO:0000313" key="6">
    <source>
        <dbReference type="EMBL" id="MBO0350927.1"/>
    </source>
</evidence>
<feature type="signal peptide" evidence="4">
    <location>
        <begin position="1"/>
        <end position="28"/>
    </location>
</feature>
<dbReference type="PANTHER" id="PTHR30570">
    <property type="entry name" value="PERIPLASMIC PHOSPHATE BINDING COMPONENT OF PHOSPHATE ABC TRANSPORTER"/>
    <property type="match status" value="1"/>
</dbReference>
<evidence type="ECO:0000313" key="7">
    <source>
        <dbReference type="Proteomes" id="UP000664844"/>
    </source>
</evidence>
<evidence type="ECO:0000259" key="5">
    <source>
        <dbReference type="Pfam" id="PF12849"/>
    </source>
</evidence>
<feature type="chain" id="PRO_5044952257" description="Phosphate-binding protein" evidence="4">
    <location>
        <begin position="29"/>
        <end position="346"/>
    </location>
</feature>
<dbReference type="SUPFAM" id="SSF53850">
    <property type="entry name" value="Periplasmic binding protein-like II"/>
    <property type="match status" value="1"/>
</dbReference>
<dbReference type="InterPro" id="IPR024370">
    <property type="entry name" value="PBP_domain"/>
</dbReference>
<evidence type="ECO:0000256" key="1">
    <source>
        <dbReference type="ARBA" id="ARBA00008725"/>
    </source>
</evidence>
<gene>
    <name evidence="6" type="ORF">J0895_18015</name>
</gene>
<comment type="caution">
    <text evidence="6">The sequence shown here is derived from an EMBL/GenBank/DDBJ whole genome shotgun (WGS) entry which is preliminary data.</text>
</comment>
<comment type="function">
    <text evidence="4">Involved in the system for phosphate transport across the cytoplasmic membrane.</text>
</comment>
<name>A0ABS3FVP6_9CYAN</name>
<dbReference type="NCBIfam" id="TIGR02136">
    <property type="entry name" value="ptsS_2"/>
    <property type="match status" value="1"/>
</dbReference>
<dbReference type="PANTHER" id="PTHR30570:SF1">
    <property type="entry name" value="PHOSPHATE-BINDING PROTEIN PSTS"/>
    <property type="match status" value="1"/>
</dbReference>
<dbReference type="InterPro" id="IPR011862">
    <property type="entry name" value="Phos-bd"/>
</dbReference>
<proteinExistence type="inferred from homology"/>
<dbReference type="CDD" id="cd13654">
    <property type="entry name" value="PBP2_phosphate_like_2"/>
    <property type="match status" value="1"/>
</dbReference>
<dbReference type="RefSeq" id="WP_207089394.1">
    <property type="nucleotide sequence ID" value="NZ_JAFLQW010000473.1"/>
</dbReference>
<evidence type="ECO:0000256" key="3">
    <source>
        <dbReference type="ARBA" id="ARBA00022729"/>
    </source>
</evidence>
<feature type="domain" description="PBP" evidence="5">
    <location>
        <begin position="42"/>
        <end position="293"/>
    </location>
</feature>
<comment type="similarity">
    <text evidence="1 4">Belongs to the PstS family.</text>
</comment>
<keyword evidence="4" id="KW-0592">Phosphate transport</keyword>
<keyword evidence="2 4" id="KW-0813">Transport</keyword>
<accession>A0ABS3FVP6</accession>
<dbReference type="InterPro" id="IPR050811">
    <property type="entry name" value="Phosphate_ABC_transporter"/>
</dbReference>
<sequence length="346" mass="38067">MMHQFTGKCPVKWATLTLLIALALTACRGTGTSAQNRGARGEINNLSIDGSSTVFPISEAMAEEFMKTHPGVRVTIGISGSGGGFKKFCQGETDISNASRAIDMTERELCEKHGIEYIELPIALDGISVVINPENDFVKCLTLEELKRMWEPAAEGKIVNWNQIRSTFPNRPLRLFGPGTDSGTHDYFTAALVGQEQQSRGDYTASEDDNIIVQGVAADADGLGFFGYAYYQENQNKLKLVEIDSGQGCIAPGPETIANNSYQPFSRPEFIYIKKSEADRPDVKAFVEFHLNPEYQYLISEVGYVPLPESVMTVVRNRYQQGKVGSVFKSGSTVDINLHDALNLEN</sequence>
<dbReference type="EMBL" id="JAFLQW010000473">
    <property type="protein sequence ID" value="MBO0350927.1"/>
    <property type="molecule type" value="Genomic_DNA"/>
</dbReference>
<dbReference type="Gene3D" id="3.40.190.10">
    <property type="entry name" value="Periplasmic binding protein-like II"/>
    <property type="match status" value="2"/>
</dbReference>
<keyword evidence="3 4" id="KW-0732">Signal</keyword>